<sequence>MLGYLSFGHGGCAAICSLKAAANPVGPSSCSPQELKSPCLLSWKQGLRFSGPAAFKLQAKGRQRASWDPNLAAAFKLQLWPKAKRPSDAKGGGEAADQGHQAAGPSRPASPEA</sequence>
<evidence type="ECO:0000256" key="1">
    <source>
        <dbReference type="SAM" id="MobiDB-lite"/>
    </source>
</evidence>
<dbReference type="AlphaFoldDB" id="H6KZL4"/>
<evidence type="ECO:0000313" key="3">
    <source>
        <dbReference type="Proteomes" id="UP000007519"/>
    </source>
</evidence>
<accession>H6KZL4</accession>
<evidence type="ECO:0000313" key="2">
    <source>
        <dbReference type="EMBL" id="AFC25790.1"/>
    </source>
</evidence>
<dbReference type="KEGG" id="sgn:SGRA_3062"/>
<reference evidence="2 3" key="1">
    <citation type="journal article" date="2012" name="Stand. Genomic Sci.">
        <title>Complete genome sequencing and analysis of Saprospira grandis str. Lewin, a predatory marine bacterium.</title>
        <authorList>
            <person name="Saw J.H."/>
            <person name="Yuryev A."/>
            <person name="Kanbe M."/>
            <person name="Hou S."/>
            <person name="Young A.G."/>
            <person name="Aizawa S."/>
            <person name="Alam M."/>
        </authorList>
    </citation>
    <scope>NUCLEOTIDE SEQUENCE [LARGE SCALE GENOMIC DNA]</scope>
    <source>
        <strain evidence="2 3">Lewin</strain>
    </source>
</reference>
<dbReference type="Proteomes" id="UP000007519">
    <property type="component" value="Chromosome"/>
</dbReference>
<organism evidence="2 3">
    <name type="scientific">Saprospira grandis (strain Lewin)</name>
    <dbReference type="NCBI Taxonomy" id="984262"/>
    <lineage>
        <taxon>Bacteria</taxon>
        <taxon>Pseudomonadati</taxon>
        <taxon>Bacteroidota</taxon>
        <taxon>Saprospiria</taxon>
        <taxon>Saprospirales</taxon>
        <taxon>Saprospiraceae</taxon>
        <taxon>Saprospira</taxon>
    </lineage>
</organism>
<gene>
    <name evidence="2" type="ordered locus">SGRA_3062</name>
</gene>
<feature type="region of interest" description="Disordered" evidence="1">
    <location>
        <begin position="83"/>
        <end position="113"/>
    </location>
</feature>
<dbReference type="HOGENOM" id="CLU_2131781_0_0_10"/>
<protein>
    <submittedName>
        <fullName evidence="2">Uncharacterized protein</fullName>
    </submittedName>
</protein>
<name>H6KZL4_SAPGL</name>
<proteinExistence type="predicted"/>
<keyword evidence="3" id="KW-1185">Reference proteome</keyword>
<dbReference type="EMBL" id="CP002831">
    <property type="protein sequence ID" value="AFC25790.1"/>
    <property type="molecule type" value="Genomic_DNA"/>
</dbReference>